<feature type="compositionally biased region" description="Low complexity" evidence="1">
    <location>
        <begin position="166"/>
        <end position="178"/>
    </location>
</feature>
<dbReference type="EMBL" id="QCYY01002979">
    <property type="protein sequence ID" value="ROT66204.1"/>
    <property type="molecule type" value="Genomic_DNA"/>
</dbReference>
<dbReference type="Proteomes" id="UP000283509">
    <property type="component" value="Unassembled WGS sequence"/>
</dbReference>
<feature type="compositionally biased region" description="Pro residues" evidence="1">
    <location>
        <begin position="179"/>
        <end position="197"/>
    </location>
</feature>
<feature type="region of interest" description="Disordered" evidence="1">
    <location>
        <begin position="12"/>
        <end position="74"/>
    </location>
</feature>
<evidence type="ECO:0000313" key="3">
    <source>
        <dbReference type="Proteomes" id="UP000283509"/>
    </source>
</evidence>
<reference evidence="2 3" key="2">
    <citation type="submission" date="2019-01" db="EMBL/GenBank/DDBJ databases">
        <title>The decoding of complex shrimp genome reveals the adaptation for benthos swimmer, frequently molting mechanism and breeding impact on genome.</title>
        <authorList>
            <person name="Sun Y."/>
            <person name="Gao Y."/>
            <person name="Yu Y."/>
        </authorList>
    </citation>
    <scope>NUCLEOTIDE SEQUENCE [LARGE SCALE GENOMIC DNA]</scope>
    <source>
        <tissue evidence="2">Muscle</tissue>
    </source>
</reference>
<keyword evidence="3" id="KW-1185">Reference proteome</keyword>
<gene>
    <name evidence="2" type="ORF">C7M84_015794</name>
</gene>
<protein>
    <submittedName>
        <fullName evidence="2">Uncharacterized protein</fullName>
    </submittedName>
</protein>
<feature type="compositionally biased region" description="Pro residues" evidence="1">
    <location>
        <begin position="50"/>
        <end position="74"/>
    </location>
</feature>
<evidence type="ECO:0000313" key="2">
    <source>
        <dbReference type="EMBL" id="ROT66204.1"/>
    </source>
</evidence>
<feature type="region of interest" description="Disordered" evidence="1">
    <location>
        <begin position="88"/>
        <end position="121"/>
    </location>
</feature>
<dbReference type="AlphaFoldDB" id="A0A423SPV1"/>
<accession>A0A423SPV1</accession>
<reference evidence="2 3" key="1">
    <citation type="submission" date="2018-04" db="EMBL/GenBank/DDBJ databases">
        <authorList>
            <person name="Zhang X."/>
            <person name="Yuan J."/>
            <person name="Li F."/>
            <person name="Xiang J."/>
        </authorList>
    </citation>
    <scope>NUCLEOTIDE SEQUENCE [LARGE SCALE GENOMIC DNA]</scope>
    <source>
        <tissue evidence="2">Muscle</tissue>
    </source>
</reference>
<sequence>MFSARRWVCTDVAMHGRGRPNGTPPPPPRSRNKSVLSPPFPLDPLIQSSPPFPLDPLIPPLSSSPPHPVPHPPPPLVSPNILPILLPNPLVSHSPPPHHPTPSLDPFSSSHPSPRPSPILYPPLLDPLHPPILPLPPPILRRPPPVLSLYPLPLLFPPSPLPPAPHSSNRPFPSSHPLSRPPPPPTPSPPPLPSPHPLHPRHSSNRPHPLDWGQIPPARRLSSSSHTLVTRKMPSDDCPSRSVPRPTDGTATPISVAPPPFPPSPHSPSGSPFTRREIKLSPLCAAEDRGGGGGLHALECTHRNSLARGRRALHPPPPSPRNSRHPVHRAAAVARRQGEGARLSCTRLDPLLARAAALTRRPRALSDGRVSPACSRSQIAEVPPRRMTLLDLRFFCPSLIASLANTLICARTPTPRPNNFIYSK</sequence>
<feature type="compositionally biased region" description="Low complexity" evidence="1">
    <location>
        <begin position="101"/>
        <end position="112"/>
    </location>
</feature>
<evidence type="ECO:0000256" key="1">
    <source>
        <dbReference type="SAM" id="MobiDB-lite"/>
    </source>
</evidence>
<proteinExistence type="predicted"/>
<organism evidence="2 3">
    <name type="scientific">Penaeus vannamei</name>
    <name type="common">Whiteleg shrimp</name>
    <name type="synonym">Litopenaeus vannamei</name>
    <dbReference type="NCBI Taxonomy" id="6689"/>
    <lineage>
        <taxon>Eukaryota</taxon>
        <taxon>Metazoa</taxon>
        <taxon>Ecdysozoa</taxon>
        <taxon>Arthropoda</taxon>
        <taxon>Crustacea</taxon>
        <taxon>Multicrustacea</taxon>
        <taxon>Malacostraca</taxon>
        <taxon>Eumalacostraca</taxon>
        <taxon>Eucarida</taxon>
        <taxon>Decapoda</taxon>
        <taxon>Dendrobranchiata</taxon>
        <taxon>Penaeoidea</taxon>
        <taxon>Penaeidae</taxon>
        <taxon>Penaeus</taxon>
    </lineage>
</organism>
<comment type="caution">
    <text evidence="2">The sequence shown here is derived from an EMBL/GenBank/DDBJ whole genome shotgun (WGS) entry which is preliminary data.</text>
</comment>
<feature type="region of interest" description="Disordered" evidence="1">
    <location>
        <begin position="160"/>
        <end position="275"/>
    </location>
</feature>
<feature type="compositionally biased region" description="Pro residues" evidence="1">
    <location>
        <begin position="256"/>
        <end position="266"/>
    </location>
</feature>
<name>A0A423SPV1_PENVA</name>